<sequence length="127" mass="15068">MEHFQADFKYFIYLPDLKMSGKKSQTSPLAILDDSRYVHAHIYWNEKLPRLEDSLKKAILRHGILDLLLLQRLGFLPSPFGANLRKSRNLPLARKPYRPQVRWKVERLFQFVDSSFCHEVRRLKTGD</sequence>
<evidence type="ECO:0008006" key="3">
    <source>
        <dbReference type="Google" id="ProtNLM"/>
    </source>
</evidence>
<dbReference type="Proteomes" id="UP001580346">
    <property type="component" value="Unassembled WGS sequence"/>
</dbReference>
<protein>
    <recommendedName>
        <fullName evidence="3">Transposase DDE domain-containing protein</fullName>
    </recommendedName>
</protein>
<organism evidence="1 2">
    <name type="scientific">Paenibacillus enshidis</name>
    <dbReference type="NCBI Taxonomy" id="1458439"/>
    <lineage>
        <taxon>Bacteria</taxon>
        <taxon>Bacillati</taxon>
        <taxon>Bacillota</taxon>
        <taxon>Bacilli</taxon>
        <taxon>Bacillales</taxon>
        <taxon>Paenibacillaceae</taxon>
        <taxon>Paenibacillus</taxon>
    </lineage>
</organism>
<proteinExistence type="predicted"/>
<keyword evidence="2" id="KW-1185">Reference proteome</keyword>
<evidence type="ECO:0000313" key="1">
    <source>
        <dbReference type="EMBL" id="MFB5268132.1"/>
    </source>
</evidence>
<dbReference type="EMBL" id="JBHHMI010000013">
    <property type="protein sequence ID" value="MFB5268132.1"/>
    <property type="molecule type" value="Genomic_DNA"/>
</dbReference>
<gene>
    <name evidence="1" type="ORF">ACE41H_15295</name>
</gene>
<accession>A0ABV5AV86</accession>
<evidence type="ECO:0000313" key="2">
    <source>
        <dbReference type="Proteomes" id="UP001580346"/>
    </source>
</evidence>
<dbReference type="RefSeq" id="WP_375356273.1">
    <property type="nucleotide sequence ID" value="NZ_JBHHMI010000013.1"/>
</dbReference>
<comment type="caution">
    <text evidence="1">The sequence shown here is derived from an EMBL/GenBank/DDBJ whole genome shotgun (WGS) entry which is preliminary data.</text>
</comment>
<name>A0ABV5AV86_9BACL</name>
<reference evidence="1 2" key="1">
    <citation type="submission" date="2024-09" db="EMBL/GenBank/DDBJ databases">
        <title>Paenibacillus zeirhizospherea sp. nov., isolated from surface of the maize (Zea mays) roots in a horticulture field, Hungary.</title>
        <authorList>
            <person name="Marton D."/>
            <person name="Farkas M."/>
            <person name="Bedics A."/>
            <person name="Toth E."/>
            <person name="Tancsics A."/>
            <person name="Boka K."/>
            <person name="Maroti G."/>
            <person name="Kriszt B."/>
            <person name="Cserhati M."/>
        </authorList>
    </citation>
    <scope>NUCLEOTIDE SEQUENCE [LARGE SCALE GENOMIC DNA]</scope>
    <source>
        <strain evidence="1 2">KCTC 33519</strain>
    </source>
</reference>